<feature type="region of interest" description="Disordered" evidence="1">
    <location>
        <begin position="356"/>
        <end position="428"/>
    </location>
</feature>
<sequence>MAKPPLARITGVAIAPGVSRNNRLYTSQNIGRLVERANTRINSGDSPITMRTHYGAGDDSTRIVGRVTRLWQDETGAARYEGEIADAGHGPTIAGLLPTSESDTTAALRGVSIRGRWASPPRKATTDNGQAVETADDLEIDGLDFTATPGVAGAHAVVVSAADVPNVPPAPPNSGKSWETSVEFGLVEAAPDAEVVETTDPAELAPAVAERAAPVAYADRGDYLSDGAKRYPLDTREHAKQAWLALRETEVARQYTAAQLKRVRGRAVKALTEFGVYTDPAGGWLIEAPTRVIAEDVGDGTPGFGGAYRICLTNGPTEVSVSCYQLDPHDLDAVGRAAMTGAIAAIKAIDPDLDADIDIPSDGTEAAPAAPAVEPGPPTSAAPDPAPDSPDPVHEEDDAVAEEPTNPTAGSTPADTAPAAAAATAAGEPDKLDKLTDMIGKLVAAIAPTAPAAAPAPVETAPAAPVAEAAATPTPDQLALLAGLIGSPAGAAAMAQAAAAQTAAVQAQAGAVPPPVAETEDQRIARLVSEQVTVRVQDLVESGQLGGGRKGLTATAPAVAPGVPSGAALNENGLPEGWPNKPLHEYSEAEFSRYAFPQLENYVLNGRVPRA</sequence>
<feature type="compositionally biased region" description="Pro residues" evidence="1">
    <location>
        <begin position="374"/>
        <end position="390"/>
    </location>
</feature>
<comment type="caution">
    <text evidence="2">The sequence shown here is derived from an EMBL/GenBank/DDBJ whole genome shotgun (WGS) entry which is preliminary data.</text>
</comment>
<feature type="compositionally biased region" description="Low complexity" evidence="1">
    <location>
        <begin position="407"/>
        <end position="426"/>
    </location>
</feature>
<evidence type="ECO:0000313" key="3">
    <source>
        <dbReference type="Proteomes" id="UP000730482"/>
    </source>
</evidence>
<organism evidence="2 3">
    <name type="scientific">Catenulispora pinistramenti</name>
    <dbReference type="NCBI Taxonomy" id="2705254"/>
    <lineage>
        <taxon>Bacteria</taxon>
        <taxon>Bacillati</taxon>
        <taxon>Actinomycetota</taxon>
        <taxon>Actinomycetes</taxon>
        <taxon>Catenulisporales</taxon>
        <taxon>Catenulisporaceae</taxon>
        <taxon>Catenulispora</taxon>
    </lineage>
</organism>
<protein>
    <submittedName>
        <fullName evidence="2">Uncharacterized protein</fullName>
    </submittedName>
</protein>
<name>A0ABS5KQR9_9ACTN</name>
<proteinExistence type="predicted"/>
<evidence type="ECO:0000256" key="1">
    <source>
        <dbReference type="SAM" id="MobiDB-lite"/>
    </source>
</evidence>
<gene>
    <name evidence="2" type="ORF">KGQ19_16135</name>
</gene>
<dbReference type="Proteomes" id="UP000730482">
    <property type="component" value="Unassembled WGS sequence"/>
</dbReference>
<dbReference type="EMBL" id="JAAFYZ010000047">
    <property type="protein sequence ID" value="MBS2548396.1"/>
    <property type="molecule type" value="Genomic_DNA"/>
</dbReference>
<feature type="compositionally biased region" description="Low complexity" evidence="1">
    <location>
        <begin position="363"/>
        <end position="373"/>
    </location>
</feature>
<dbReference type="RefSeq" id="WP_212009983.1">
    <property type="nucleotide sequence ID" value="NZ_JAAFYZ010000047.1"/>
</dbReference>
<keyword evidence="3" id="KW-1185">Reference proteome</keyword>
<reference evidence="2 3" key="1">
    <citation type="submission" date="2020-02" db="EMBL/GenBank/DDBJ databases">
        <title>Acidophilic actinobacteria isolated from forest soil.</title>
        <authorList>
            <person name="Golinska P."/>
        </authorList>
    </citation>
    <scope>NUCLEOTIDE SEQUENCE [LARGE SCALE GENOMIC DNA]</scope>
    <source>
        <strain evidence="2 3">NL8</strain>
    </source>
</reference>
<evidence type="ECO:0000313" key="2">
    <source>
        <dbReference type="EMBL" id="MBS2548396.1"/>
    </source>
</evidence>
<accession>A0ABS5KQR9</accession>